<dbReference type="HAMAP" id="MF_00715">
    <property type="entry name" value="SlyX"/>
    <property type="match status" value="1"/>
</dbReference>
<feature type="coiled-coil region" evidence="2">
    <location>
        <begin position="9"/>
        <end position="43"/>
    </location>
</feature>
<dbReference type="PANTHER" id="PTHR36508:SF1">
    <property type="entry name" value="PROTEIN SLYX"/>
    <property type="match status" value="1"/>
</dbReference>
<dbReference type="RefSeq" id="WP_189407206.1">
    <property type="nucleotide sequence ID" value="NZ_BMXP01000007.1"/>
</dbReference>
<reference evidence="3" key="2">
    <citation type="submission" date="2020-09" db="EMBL/GenBank/DDBJ databases">
        <authorList>
            <person name="Sun Q."/>
            <person name="Kim S."/>
        </authorList>
    </citation>
    <scope>NUCLEOTIDE SEQUENCE</scope>
    <source>
        <strain evidence="3">KCTC 22164</strain>
    </source>
</reference>
<dbReference type="Gene3D" id="1.20.5.300">
    <property type="match status" value="1"/>
</dbReference>
<evidence type="ECO:0000313" key="4">
    <source>
        <dbReference type="Proteomes" id="UP000631300"/>
    </source>
</evidence>
<evidence type="ECO:0000256" key="2">
    <source>
        <dbReference type="SAM" id="Coils"/>
    </source>
</evidence>
<keyword evidence="2" id="KW-0175">Coiled coil</keyword>
<dbReference type="Pfam" id="PF04102">
    <property type="entry name" value="SlyX"/>
    <property type="match status" value="1"/>
</dbReference>
<name>A0A918JNP2_9ALTE</name>
<gene>
    <name evidence="1" type="primary">slyX</name>
    <name evidence="3" type="ORF">GCM10007391_26480</name>
</gene>
<comment type="caution">
    <text evidence="3">The sequence shown here is derived from an EMBL/GenBank/DDBJ whole genome shotgun (WGS) entry which is preliminary data.</text>
</comment>
<evidence type="ECO:0000313" key="3">
    <source>
        <dbReference type="EMBL" id="GGW90881.1"/>
    </source>
</evidence>
<reference evidence="3" key="1">
    <citation type="journal article" date="2014" name="Int. J. Syst. Evol. Microbiol.">
        <title>Complete genome sequence of Corynebacterium casei LMG S-19264T (=DSM 44701T), isolated from a smear-ripened cheese.</title>
        <authorList>
            <consortium name="US DOE Joint Genome Institute (JGI-PGF)"/>
            <person name="Walter F."/>
            <person name="Albersmeier A."/>
            <person name="Kalinowski J."/>
            <person name="Ruckert C."/>
        </authorList>
    </citation>
    <scope>NUCLEOTIDE SEQUENCE</scope>
    <source>
        <strain evidence="3">KCTC 22164</strain>
    </source>
</reference>
<keyword evidence="4" id="KW-1185">Reference proteome</keyword>
<dbReference type="Proteomes" id="UP000631300">
    <property type="component" value="Unassembled WGS sequence"/>
</dbReference>
<comment type="similarity">
    <text evidence="1">Belongs to the SlyX family.</text>
</comment>
<sequence length="78" mass="8924">MSRHQDTSLTKALARIDELETKVAFQEHTIEALNDALAAQQQRLDDIAFKLKHVMDRVKTIEPSNVARQSEETPPPHY</sequence>
<accession>A0A918JNP2</accession>
<proteinExistence type="inferred from homology"/>
<organism evidence="3 4">
    <name type="scientific">Alteromonas halophila</name>
    <dbReference type="NCBI Taxonomy" id="516698"/>
    <lineage>
        <taxon>Bacteria</taxon>
        <taxon>Pseudomonadati</taxon>
        <taxon>Pseudomonadota</taxon>
        <taxon>Gammaproteobacteria</taxon>
        <taxon>Alteromonadales</taxon>
        <taxon>Alteromonadaceae</taxon>
        <taxon>Alteromonas/Salinimonas group</taxon>
        <taxon>Alteromonas</taxon>
    </lineage>
</organism>
<dbReference type="InterPro" id="IPR007236">
    <property type="entry name" value="SlyX"/>
</dbReference>
<protein>
    <recommendedName>
        <fullName evidence="1">Protein SlyX homolog</fullName>
    </recommendedName>
</protein>
<dbReference type="EMBL" id="BMXP01000007">
    <property type="protein sequence ID" value="GGW90881.1"/>
    <property type="molecule type" value="Genomic_DNA"/>
</dbReference>
<dbReference type="AlphaFoldDB" id="A0A918JNP2"/>
<dbReference type="PANTHER" id="PTHR36508">
    <property type="entry name" value="PROTEIN SLYX"/>
    <property type="match status" value="1"/>
</dbReference>
<evidence type="ECO:0000256" key="1">
    <source>
        <dbReference type="HAMAP-Rule" id="MF_00715"/>
    </source>
</evidence>